<sequence length="24" mass="2828">ACFLFKICSKVIKYQPELVIRLKS</sequence>
<dbReference type="Proteomes" id="UP000002494">
    <property type="component" value="Chromosome 6"/>
</dbReference>
<reference evidence="1" key="3">
    <citation type="submission" date="2025-09" db="UniProtKB">
        <authorList>
            <consortium name="Ensembl"/>
        </authorList>
    </citation>
    <scope>IDENTIFICATION</scope>
    <source>
        <strain evidence="1">Brown Norway</strain>
    </source>
</reference>
<protein>
    <submittedName>
        <fullName evidence="1">Uncharacterized protein</fullName>
    </submittedName>
</protein>
<evidence type="ECO:0000313" key="1">
    <source>
        <dbReference type="Ensembl" id="ENSRNOP00000098862.1"/>
    </source>
</evidence>
<evidence type="ECO:0000313" key="2">
    <source>
        <dbReference type="Proteomes" id="UP000002494"/>
    </source>
</evidence>
<keyword evidence="2" id="KW-1185">Reference proteome</keyword>
<name>A0ABK0L8A5_RAT</name>
<reference evidence="1" key="2">
    <citation type="submission" date="2025-08" db="UniProtKB">
        <authorList>
            <consortium name="Ensembl"/>
        </authorList>
    </citation>
    <scope>IDENTIFICATION</scope>
    <source>
        <strain evidence="1">Brown Norway</strain>
    </source>
</reference>
<dbReference type="Ensembl" id="ENSRNOT00000127749.1">
    <property type="protein sequence ID" value="ENSRNOP00000098862.1"/>
    <property type="gene ID" value="ENSRNOG00000084509.1"/>
</dbReference>
<reference evidence="1" key="1">
    <citation type="submission" date="2024-01" db="EMBL/GenBank/DDBJ databases">
        <title>GRCr8: a new rat reference genome assembly contstructed from accurate long reads and long range scaffolding.</title>
        <authorList>
            <person name="Doris P.A."/>
            <person name="Kalbfleisch T."/>
            <person name="Li K."/>
            <person name="Howe K."/>
            <person name="Wood J."/>
        </authorList>
    </citation>
    <scope>NUCLEOTIDE SEQUENCE [LARGE SCALE GENOMIC DNA]</scope>
    <source>
        <strain evidence="1">Brown Norway</strain>
    </source>
</reference>
<proteinExistence type="predicted"/>
<accession>A0ABK0L8A5</accession>
<organism evidence="1 2">
    <name type="scientific">Rattus norvegicus</name>
    <name type="common">Rat</name>
    <dbReference type="NCBI Taxonomy" id="10116"/>
    <lineage>
        <taxon>Eukaryota</taxon>
        <taxon>Metazoa</taxon>
        <taxon>Chordata</taxon>
        <taxon>Craniata</taxon>
        <taxon>Vertebrata</taxon>
        <taxon>Euteleostomi</taxon>
        <taxon>Mammalia</taxon>
        <taxon>Eutheria</taxon>
        <taxon>Euarchontoglires</taxon>
        <taxon>Glires</taxon>
        <taxon>Rodentia</taxon>
        <taxon>Myomorpha</taxon>
        <taxon>Muroidea</taxon>
        <taxon>Muridae</taxon>
        <taxon>Murinae</taxon>
        <taxon>Rattus</taxon>
    </lineage>
</organism>